<reference evidence="1 2" key="1">
    <citation type="journal article" date="2023" name="J. Hered.">
        <title>Chromosome-level genome of the wood stork (Mycteria americana) provides insight into avian chromosome evolution.</title>
        <authorList>
            <person name="Flamio R. Jr."/>
            <person name="Ramstad K.M."/>
        </authorList>
    </citation>
    <scope>NUCLEOTIDE SEQUENCE [LARGE SCALE GENOMIC DNA]</scope>
    <source>
        <strain evidence="1">JAX WOST 10</strain>
    </source>
</reference>
<proteinExistence type="predicted"/>
<dbReference type="EMBL" id="JAUNZN010000002">
    <property type="protein sequence ID" value="KAK4826309.1"/>
    <property type="molecule type" value="Genomic_DNA"/>
</dbReference>
<dbReference type="Proteomes" id="UP001333110">
    <property type="component" value="Unassembled WGS sequence"/>
</dbReference>
<accession>A0AAN7RZ57</accession>
<evidence type="ECO:0000313" key="1">
    <source>
        <dbReference type="EMBL" id="KAK4826309.1"/>
    </source>
</evidence>
<keyword evidence="2" id="KW-1185">Reference proteome</keyword>
<protein>
    <recommendedName>
        <fullName evidence="3">Rna-directed dna polymerase from mobile element jockey-like</fullName>
    </recommendedName>
</protein>
<organism evidence="1 2">
    <name type="scientific">Mycteria americana</name>
    <name type="common">Wood stork</name>
    <dbReference type="NCBI Taxonomy" id="33587"/>
    <lineage>
        <taxon>Eukaryota</taxon>
        <taxon>Metazoa</taxon>
        <taxon>Chordata</taxon>
        <taxon>Craniata</taxon>
        <taxon>Vertebrata</taxon>
        <taxon>Euteleostomi</taxon>
        <taxon>Archelosauria</taxon>
        <taxon>Archosauria</taxon>
        <taxon>Dinosauria</taxon>
        <taxon>Saurischia</taxon>
        <taxon>Theropoda</taxon>
        <taxon>Coelurosauria</taxon>
        <taxon>Aves</taxon>
        <taxon>Neognathae</taxon>
        <taxon>Neoaves</taxon>
        <taxon>Aequornithes</taxon>
        <taxon>Ciconiiformes</taxon>
        <taxon>Ciconiidae</taxon>
        <taxon>Mycteria</taxon>
    </lineage>
</organism>
<dbReference type="PANTHER" id="PTHR33395">
    <property type="entry name" value="TRANSCRIPTASE, PUTATIVE-RELATED-RELATED"/>
    <property type="match status" value="1"/>
</dbReference>
<sequence>MVGLCYRRPKQDEKTDEIFYKQLGEVSQSLALVLVGDINLPDVCWKYNTAERKQSGRFLECVADNFLTQLVSEPTREGARWSSCSRTEKDLGQTLACLGDWLTRVPWEGVLKDKGVLEGWAFFKKGILKVQEQAIPMCQKTSWYGKSLAWLNRELWLELRKQKRVYDLWKKVQATQDNYKNVMTLRREKIRRAKAQLGLNLATAIKDDKKYFYKYISNKRRTEENLHPLLAVGGNIKGQYKDWGKSPLVDTYTHTHRVDPSRAGLRHQVYAVAAPSAGTWIHEPLRPPAPHQLLIQSLPLTHTNMHTQWIPPVTGLGHCLARYPVTKLEYLGMLLLTFTAYKTSFLRRGSGERGADLFSLVSSDRTHRNGSKLCQGRFRLDVRKHFFTERVVKPWKRFPREVVDAPSLSVFKKHLDNALGNML</sequence>
<dbReference type="PANTHER" id="PTHR33395:SF22">
    <property type="entry name" value="REVERSE TRANSCRIPTASE DOMAIN-CONTAINING PROTEIN"/>
    <property type="match status" value="1"/>
</dbReference>
<evidence type="ECO:0000313" key="2">
    <source>
        <dbReference type="Proteomes" id="UP001333110"/>
    </source>
</evidence>
<dbReference type="GO" id="GO:0007508">
    <property type="term" value="P:larval heart development"/>
    <property type="evidence" value="ECO:0007669"/>
    <property type="project" value="TreeGrafter"/>
</dbReference>
<dbReference type="GO" id="GO:0061343">
    <property type="term" value="P:cell adhesion involved in heart morphogenesis"/>
    <property type="evidence" value="ECO:0007669"/>
    <property type="project" value="TreeGrafter"/>
</dbReference>
<dbReference type="AlphaFoldDB" id="A0AAN7RZ57"/>
<evidence type="ECO:0008006" key="3">
    <source>
        <dbReference type="Google" id="ProtNLM"/>
    </source>
</evidence>
<comment type="caution">
    <text evidence="1">The sequence shown here is derived from an EMBL/GenBank/DDBJ whole genome shotgun (WGS) entry which is preliminary data.</text>
</comment>
<gene>
    <name evidence="1" type="ORF">QYF61_007156</name>
</gene>
<dbReference type="GO" id="GO:0031012">
    <property type="term" value="C:extracellular matrix"/>
    <property type="evidence" value="ECO:0007669"/>
    <property type="project" value="TreeGrafter"/>
</dbReference>
<name>A0AAN7RZ57_MYCAM</name>